<sequence length="156" mass="16812">MRNSITRRVARLALALVAVTGLSMTVTPAAPAAAACGSTVFAKYNTLNGSIVGGWKLMQNSACTERWGQIVVDYAPDPTGLPYAVMVERQIKTPYGYYTDVAYTKVSGIGAEGTWNTTHTPNSSGENDKHRICWGWGNHSGNPPSTWSGCSDWYFG</sequence>
<comment type="caution">
    <text evidence="2">The sequence shown here is derived from an EMBL/GenBank/DDBJ whole genome shotgun (WGS) entry which is preliminary data.</text>
</comment>
<keyword evidence="1" id="KW-0732">Signal</keyword>
<protein>
    <submittedName>
        <fullName evidence="2">Uncharacterized protein</fullName>
    </submittedName>
</protein>
<organism evidence="2 3">
    <name type="scientific">Micromonospora sonneratiae</name>
    <dbReference type="NCBI Taxonomy" id="1184706"/>
    <lineage>
        <taxon>Bacteria</taxon>
        <taxon>Bacillati</taxon>
        <taxon>Actinomycetota</taxon>
        <taxon>Actinomycetes</taxon>
        <taxon>Micromonosporales</taxon>
        <taxon>Micromonosporaceae</taxon>
        <taxon>Micromonospora</taxon>
    </lineage>
</organism>
<gene>
    <name evidence="2" type="ORF">ACFQ4H_18565</name>
</gene>
<accession>A0ABW3YF27</accession>
<dbReference type="RefSeq" id="WP_377572245.1">
    <property type="nucleotide sequence ID" value="NZ_JBHTMP010000027.1"/>
</dbReference>
<evidence type="ECO:0000313" key="2">
    <source>
        <dbReference type="EMBL" id="MFD1323097.1"/>
    </source>
</evidence>
<dbReference type="EMBL" id="JBHTMP010000027">
    <property type="protein sequence ID" value="MFD1323097.1"/>
    <property type="molecule type" value="Genomic_DNA"/>
</dbReference>
<proteinExistence type="predicted"/>
<name>A0ABW3YF27_9ACTN</name>
<feature type="chain" id="PRO_5046793697" evidence="1">
    <location>
        <begin position="30"/>
        <end position="156"/>
    </location>
</feature>
<keyword evidence="3" id="KW-1185">Reference proteome</keyword>
<feature type="signal peptide" evidence="1">
    <location>
        <begin position="1"/>
        <end position="29"/>
    </location>
</feature>
<evidence type="ECO:0000313" key="3">
    <source>
        <dbReference type="Proteomes" id="UP001597260"/>
    </source>
</evidence>
<dbReference type="Proteomes" id="UP001597260">
    <property type="component" value="Unassembled WGS sequence"/>
</dbReference>
<reference evidence="3" key="1">
    <citation type="journal article" date="2019" name="Int. J. Syst. Evol. Microbiol.">
        <title>The Global Catalogue of Microorganisms (GCM) 10K type strain sequencing project: providing services to taxonomists for standard genome sequencing and annotation.</title>
        <authorList>
            <consortium name="The Broad Institute Genomics Platform"/>
            <consortium name="The Broad Institute Genome Sequencing Center for Infectious Disease"/>
            <person name="Wu L."/>
            <person name="Ma J."/>
        </authorList>
    </citation>
    <scope>NUCLEOTIDE SEQUENCE [LARGE SCALE GENOMIC DNA]</scope>
    <source>
        <strain evidence="3">JCM 31037</strain>
    </source>
</reference>
<evidence type="ECO:0000256" key="1">
    <source>
        <dbReference type="SAM" id="SignalP"/>
    </source>
</evidence>